<dbReference type="Proteomes" id="UP000660262">
    <property type="component" value="Unassembled WGS sequence"/>
</dbReference>
<dbReference type="EMBL" id="BNJQ01000016">
    <property type="protein sequence ID" value="GHP07350.1"/>
    <property type="molecule type" value="Genomic_DNA"/>
</dbReference>
<evidence type="ECO:0000313" key="8">
    <source>
        <dbReference type="Proteomes" id="UP000660262"/>
    </source>
</evidence>
<feature type="transmembrane region" description="Helical" evidence="5">
    <location>
        <begin position="31"/>
        <end position="49"/>
    </location>
</feature>
<sequence>MARSLGTRAAGLTSLATLKDRRRQRTLEHDAFNLLVLPWFALIALAGYLERPLMQGETFALVLTAYFILDFIWVLVVPSCVPKANIILLHHCVTLALMTFPLRFPEKQGYMLVYKDVMVEFNTAILLARRLLNVKNAAGRLAMDALHWSSLIKFPAIRPLTIQRVPGGRVLHGGVLDWTVHIG</sequence>
<reference evidence="7" key="1">
    <citation type="submission" date="2020-10" db="EMBL/GenBank/DDBJ databases">
        <title>Unveiling of a novel bifunctional photoreceptor, Dualchrome1, isolated from a cosmopolitan green alga.</title>
        <authorList>
            <person name="Suzuki S."/>
            <person name="Kawachi M."/>
        </authorList>
    </citation>
    <scope>NUCLEOTIDE SEQUENCE</scope>
    <source>
        <strain evidence="7">NIES 2893</strain>
    </source>
</reference>
<gene>
    <name evidence="7" type="ORF">PPROV_000609100</name>
</gene>
<evidence type="ECO:0000313" key="7">
    <source>
        <dbReference type="EMBL" id="GHP07350.1"/>
    </source>
</evidence>
<dbReference type="AlphaFoldDB" id="A0A830HNI9"/>
<dbReference type="InterPro" id="IPR006634">
    <property type="entry name" value="TLC-dom"/>
</dbReference>
<keyword evidence="3 5" id="KW-1133">Transmembrane helix</keyword>
<evidence type="ECO:0000256" key="3">
    <source>
        <dbReference type="ARBA" id="ARBA00022989"/>
    </source>
</evidence>
<name>A0A830HNI9_9CHLO</name>
<keyword evidence="2 5" id="KW-0812">Transmembrane</keyword>
<evidence type="ECO:0000256" key="1">
    <source>
        <dbReference type="ARBA" id="ARBA00004141"/>
    </source>
</evidence>
<keyword evidence="8" id="KW-1185">Reference proteome</keyword>
<comment type="subcellular location">
    <subcellularLocation>
        <location evidence="1">Membrane</location>
        <topology evidence="1">Multi-pass membrane protein</topology>
    </subcellularLocation>
</comment>
<dbReference type="GO" id="GO:0016020">
    <property type="term" value="C:membrane"/>
    <property type="evidence" value="ECO:0007669"/>
    <property type="project" value="UniProtKB-SubCell"/>
</dbReference>
<accession>A0A830HNI9</accession>
<protein>
    <recommendedName>
        <fullName evidence="6">TLC domain-containing protein</fullName>
    </recommendedName>
</protein>
<dbReference type="OrthoDB" id="416022at2759"/>
<feature type="transmembrane region" description="Helical" evidence="5">
    <location>
        <begin position="58"/>
        <end position="78"/>
    </location>
</feature>
<evidence type="ECO:0000256" key="4">
    <source>
        <dbReference type="ARBA" id="ARBA00023136"/>
    </source>
</evidence>
<dbReference type="Pfam" id="PF03798">
    <property type="entry name" value="TRAM_LAG1_CLN8"/>
    <property type="match status" value="1"/>
</dbReference>
<organism evidence="7 8">
    <name type="scientific">Pycnococcus provasolii</name>
    <dbReference type="NCBI Taxonomy" id="41880"/>
    <lineage>
        <taxon>Eukaryota</taxon>
        <taxon>Viridiplantae</taxon>
        <taxon>Chlorophyta</taxon>
        <taxon>Pseudoscourfieldiophyceae</taxon>
        <taxon>Pseudoscourfieldiales</taxon>
        <taxon>Pycnococcaceae</taxon>
        <taxon>Pycnococcus</taxon>
    </lineage>
</organism>
<keyword evidence="4 5" id="KW-0472">Membrane</keyword>
<feature type="domain" description="TLC" evidence="6">
    <location>
        <begin position="55"/>
        <end position="138"/>
    </location>
</feature>
<evidence type="ECO:0000256" key="2">
    <source>
        <dbReference type="ARBA" id="ARBA00022692"/>
    </source>
</evidence>
<evidence type="ECO:0000259" key="6">
    <source>
        <dbReference type="Pfam" id="PF03798"/>
    </source>
</evidence>
<comment type="caution">
    <text evidence="7">The sequence shown here is derived from an EMBL/GenBank/DDBJ whole genome shotgun (WGS) entry which is preliminary data.</text>
</comment>
<proteinExistence type="predicted"/>
<evidence type="ECO:0000256" key="5">
    <source>
        <dbReference type="SAM" id="Phobius"/>
    </source>
</evidence>